<evidence type="ECO:0000259" key="1">
    <source>
        <dbReference type="Pfam" id="PF02625"/>
    </source>
</evidence>
<dbReference type="InterPro" id="IPR027051">
    <property type="entry name" value="XdhC_Rossmann_dom"/>
</dbReference>
<dbReference type="InterPro" id="IPR036291">
    <property type="entry name" value="NAD(P)-bd_dom_sf"/>
</dbReference>
<evidence type="ECO:0000313" key="4">
    <source>
        <dbReference type="Proteomes" id="UP000199657"/>
    </source>
</evidence>
<dbReference type="Proteomes" id="UP000199657">
    <property type="component" value="Unassembled WGS sequence"/>
</dbReference>
<dbReference type="Gene3D" id="3.40.50.720">
    <property type="entry name" value="NAD(P)-binding Rossmann-like Domain"/>
    <property type="match status" value="1"/>
</dbReference>
<organism evidence="3 4">
    <name type="scientific">Aquisalimonas asiatica</name>
    <dbReference type="NCBI Taxonomy" id="406100"/>
    <lineage>
        <taxon>Bacteria</taxon>
        <taxon>Pseudomonadati</taxon>
        <taxon>Pseudomonadota</taxon>
        <taxon>Gammaproteobacteria</taxon>
        <taxon>Chromatiales</taxon>
        <taxon>Ectothiorhodospiraceae</taxon>
        <taxon>Aquisalimonas</taxon>
    </lineage>
</organism>
<dbReference type="InterPro" id="IPR003777">
    <property type="entry name" value="XdhC_CoxI"/>
</dbReference>
<dbReference type="AlphaFoldDB" id="A0A1H8SUT3"/>
<evidence type="ECO:0000313" key="3">
    <source>
        <dbReference type="EMBL" id="SEO82431.1"/>
    </source>
</evidence>
<feature type="domain" description="XdhC Rossmann" evidence="2">
    <location>
        <begin position="107"/>
        <end position="248"/>
    </location>
</feature>
<keyword evidence="4" id="KW-1185">Reference proteome</keyword>
<protein>
    <submittedName>
        <fullName evidence="3">Xanthine dehydrogenase accessory factor</fullName>
    </submittedName>
</protein>
<reference evidence="3 4" key="1">
    <citation type="submission" date="2016-10" db="EMBL/GenBank/DDBJ databases">
        <authorList>
            <person name="de Groot N.N."/>
        </authorList>
    </citation>
    <scope>NUCLEOTIDE SEQUENCE [LARGE SCALE GENOMIC DNA]</scope>
    <source>
        <strain evidence="3 4">CGMCC 1.6291</strain>
    </source>
</reference>
<dbReference type="InterPro" id="IPR014308">
    <property type="entry name" value="Xanthine_DH_XdhC"/>
</dbReference>
<dbReference type="PANTHER" id="PTHR30388:SF6">
    <property type="entry name" value="XANTHINE DEHYDROGENASE SUBUNIT A-RELATED"/>
    <property type="match status" value="1"/>
</dbReference>
<dbReference type="InterPro" id="IPR052698">
    <property type="entry name" value="MoCofactor_Util/Proc"/>
</dbReference>
<dbReference type="STRING" id="406100.SAMN04488052_103216"/>
<name>A0A1H8SUT3_9GAMM</name>
<feature type="domain" description="XdhC- CoxI" evidence="1">
    <location>
        <begin position="12"/>
        <end position="69"/>
    </location>
</feature>
<accession>A0A1H8SUT3</accession>
<dbReference type="Pfam" id="PF13478">
    <property type="entry name" value="XdhC_C"/>
    <property type="match status" value="1"/>
</dbReference>
<proteinExistence type="predicted"/>
<dbReference type="EMBL" id="FOEG01000003">
    <property type="protein sequence ID" value="SEO82431.1"/>
    <property type="molecule type" value="Genomic_DNA"/>
</dbReference>
<dbReference type="PANTHER" id="PTHR30388">
    <property type="entry name" value="ALDEHYDE OXIDOREDUCTASE MOLYBDENUM COFACTOR ASSEMBLY PROTEIN"/>
    <property type="match status" value="1"/>
</dbReference>
<sequence length="254" mass="26802">MKPWLDAMNRCVADDVPCVLVTLVGTEGSSPRESGAKMLVTTDDSTGTLGGGTVELIAQERAREMIGGGITTVSEEDFTLNDALDQACGGRMRLLFEPFLPSPLTIAIFGAGHVGRALVDVLAGIPCRIHWVDNRDGQFPEHLPEQVRTHAPDDPASLVPELPAGTLLVAMTHSHDTDLEILKAALQRDDLGFIGTIGSSTKRGRFMNRLRDAGLGQAAEERLTCPVGLPGIGGKAPGHIAVSLAAQLLQVAGE</sequence>
<gene>
    <name evidence="3" type="ORF">SAMN04488052_103216</name>
</gene>
<dbReference type="RefSeq" id="WP_091642500.1">
    <property type="nucleotide sequence ID" value="NZ_FOEG01000003.1"/>
</dbReference>
<dbReference type="SUPFAM" id="SSF51735">
    <property type="entry name" value="NAD(P)-binding Rossmann-fold domains"/>
    <property type="match status" value="1"/>
</dbReference>
<evidence type="ECO:0000259" key="2">
    <source>
        <dbReference type="Pfam" id="PF13478"/>
    </source>
</evidence>
<dbReference type="Pfam" id="PF02625">
    <property type="entry name" value="XdhC_CoxI"/>
    <property type="match status" value="1"/>
</dbReference>
<dbReference type="NCBIfam" id="TIGR02964">
    <property type="entry name" value="xanthine_xdhC"/>
    <property type="match status" value="1"/>
</dbReference>
<dbReference type="OrthoDB" id="9815497at2"/>